<evidence type="ECO:0000313" key="9">
    <source>
        <dbReference type="Proteomes" id="UP000310065"/>
    </source>
</evidence>
<evidence type="ECO:0000256" key="1">
    <source>
        <dbReference type="ARBA" id="ARBA00001946"/>
    </source>
</evidence>
<dbReference type="Gene3D" id="3.30.70.270">
    <property type="match status" value="1"/>
</dbReference>
<gene>
    <name evidence="8" type="ORF">FFU37_02990</name>
</gene>
<protein>
    <recommendedName>
        <fullName evidence="2">diguanylate cyclase</fullName>
        <ecNumber evidence="2">2.7.7.65</ecNumber>
    </recommendedName>
</protein>
<feature type="signal peptide" evidence="6">
    <location>
        <begin position="1"/>
        <end position="23"/>
    </location>
</feature>
<dbReference type="PROSITE" id="PS50887">
    <property type="entry name" value="GGDEF"/>
    <property type="match status" value="1"/>
</dbReference>
<evidence type="ECO:0000256" key="2">
    <source>
        <dbReference type="ARBA" id="ARBA00012528"/>
    </source>
</evidence>
<name>A0A4P9IYU0_9GAMM</name>
<feature type="coiled-coil region" evidence="4">
    <location>
        <begin position="338"/>
        <end position="388"/>
    </location>
</feature>
<dbReference type="GeneID" id="88774599"/>
<keyword evidence="5" id="KW-0812">Transmembrane</keyword>
<dbReference type="SUPFAM" id="SSF55073">
    <property type="entry name" value="Nucleotide cyclase"/>
    <property type="match status" value="1"/>
</dbReference>
<dbReference type="InterPro" id="IPR000160">
    <property type="entry name" value="GGDEF_dom"/>
</dbReference>
<feature type="domain" description="GGDEF" evidence="7">
    <location>
        <begin position="454"/>
        <end position="585"/>
    </location>
</feature>
<dbReference type="PANTHER" id="PTHR45138">
    <property type="entry name" value="REGULATORY COMPONENTS OF SENSORY TRANSDUCTION SYSTEM"/>
    <property type="match status" value="1"/>
</dbReference>
<dbReference type="InterPro" id="IPR050469">
    <property type="entry name" value="Diguanylate_Cyclase"/>
</dbReference>
<dbReference type="AlphaFoldDB" id="A0A4P9IYU0"/>
<proteinExistence type="predicted"/>
<comment type="catalytic activity">
    <reaction evidence="3">
        <text>2 GTP = 3',3'-c-di-GMP + 2 diphosphate</text>
        <dbReference type="Rhea" id="RHEA:24898"/>
        <dbReference type="ChEBI" id="CHEBI:33019"/>
        <dbReference type="ChEBI" id="CHEBI:37565"/>
        <dbReference type="ChEBI" id="CHEBI:58805"/>
        <dbReference type="EC" id="2.7.7.65"/>
    </reaction>
</comment>
<reference evidence="8 9" key="1">
    <citation type="submission" date="2019-05" db="EMBL/GenBank/DDBJ databases">
        <title>Complete genome sequence of Pseudoalteromonas sp. 16-SW-7(T) isolated from the Okhotsk Sea, Russia.</title>
        <authorList>
            <person name="Nguyen T.H."/>
            <person name="Nedashkovskaya O.I."/>
            <person name="Kim S.-G."/>
        </authorList>
    </citation>
    <scope>NUCLEOTIDE SEQUENCE [LARGE SCALE GENOMIC DNA]</scope>
    <source>
        <strain evidence="8 9">16-SW-7</strain>
    </source>
</reference>
<keyword evidence="6" id="KW-0732">Signal</keyword>
<evidence type="ECO:0000256" key="3">
    <source>
        <dbReference type="ARBA" id="ARBA00034247"/>
    </source>
</evidence>
<dbReference type="Proteomes" id="UP000310065">
    <property type="component" value="Chromosome L1"/>
</dbReference>
<dbReference type="EC" id="2.7.7.65" evidence="2"/>
<dbReference type="CDD" id="cd01949">
    <property type="entry name" value="GGDEF"/>
    <property type="match status" value="1"/>
</dbReference>
<dbReference type="Pfam" id="PF00990">
    <property type="entry name" value="GGDEF"/>
    <property type="match status" value="1"/>
</dbReference>
<feature type="chain" id="PRO_5020239772" description="diguanylate cyclase" evidence="6">
    <location>
        <begin position="24"/>
        <end position="585"/>
    </location>
</feature>
<dbReference type="InterPro" id="IPR043128">
    <property type="entry name" value="Rev_trsase/Diguanyl_cyclase"/>
</dbReference>
<keyword evidence="5" id="KW-0472">Membrane</keyword>
<evidence type="ECO:0000256" key="6">
    <source>
        <dbReference type="SAM" id="SignalP"/>
    </source>
</evidence>
<keyword evidence="5" id="KW-1133">Transmembrane helix</keyword>
<dbReference type="EMBL" id="CP040558">
    <property type="protein sequence ID" value="QCU73496.1"/>
    <property type="molecule type" value="Genomic_DNA"/>
</dbReference>
<keyword evidence="4" id="KW-0175">Coiled coil</keyword>
<dbReference type="FunFam" id="3.30.70.270:FF:000001">
    <property type="entry name" value="Diguanylate cyclase domain protein"/>
    <property type="match status" value="1"/>
</dbReference>
<evidence type="ECO:0000256" key="5">
    <source>
        <dbReference type="SAM" id="Phobius"/>
    </source>
</evidence>
<comment type="cofactor">
    <cofactor evidence="1">
        <name>Mg(2+)</name>
        <dbReference type="ChEBI" id="CHEBI:18420"/>
    </cofactor>
</comment>
<sequence length="585" mass="67250">MKLKPLILTALLVMTLITFHSNAQESRCTNYGSVISSLYNSIETLNVKKLKAINEHLKNHCVHNNIETHLLFSELTIADAEKDRNNIELIRNKITALNILDKSNPRFAWHLYVMAQSWFWDSKTEKAIALLSEYKSYFIGEPKNSIEVRALSLIGGYFDNAESSIEKEKNTYFDKAEIKANEIGDPELILYVNFRKGSEAYPDLNTDSAVEYKKKRDKWVSMLDSVDSCVTKAEVLLYWGYLEIEDKNKSLSTLKEAIQILSDFGVTRTALDGSILYIQLLQSYGELSEAEFMINKLIEDHYSLMDDYQIKKLYEWLFEFSKSQKRFEDAMKYKDKYYENLLSEDDKSQKELDELLSEYKVEEQKSANRILEQSLEVTKLEKENEKQKNYILVMFIITLSITVLLLSLIVYRSQKSKNELSKLAMIDVLTGAPNRRAITLQATKELAIAQRKCQNLTILLADLDNFKSINDIYGHDVGDFVLKKFADIASENIRAMDKFGRWGGEEWLFILPATSIEEAKNLFERLSSKLSKVEVDGLSNITFSMGAVELYSNSDSDLNSLIRKADDKLYIAKKSGKNRVCFAPK</sequence>
<evidence type="ECO:0000313" key="8">
    <source>
        <dbReference type="EMBL" id="QCU73496.1"/>
    </source>
</evidence>
<dbReference type="SMART" id="SM00267">
    <property type="entry name" value="GGDEF"/>
    <property type="match status" value="1"/>
</dbReference>
<feature type="transmembrane region" description="Helical" evidence="5">
    <location>
        <begin position="390"/>
        <end position="411"/>
    </location>
</feature>
<evidence type="ECO:0000256" key="4">
    <source>
        <dbReference type="SAM" id="Coils"/>
    </source>
</evidence>
<dbReference type="RefSeq" id="WP_138488685.1">
    <property type="nucleotide sequence ID" value="NZ_CP040558.1"/>
</dbReference>
<organism evidence="8 9">
    <name type="scientific">Pseudoalteromonas distincta</name>
    <dbReference type="NCBI Taxonomy" id="77608"/>
    <lineage>
        <taxon>Bacteria</taxon>
        <taxon>Pseudomonadati</taxon>
        <taxon>Pseudomonadota</taxon>
        <taxon>Gammaproteobacteria</taxon>
        <taxon>Alteromonadales</taxon>
        <taxon>Pseudoalteromonadaceae</taxon>
        <taxon>Pseudoalteromonas</taxon>
    </lineage>
</organism>
<dbReference type="GO" id="GO:0052621">
    <property type="term" value="F:diguanylate cyclase activity"/>
    <property type="evidence" value="ECO:0007669"/>
    <property type="project" value="UniProtKB-EC"/>
</dbReference>
<dbReference type="KEGG" id="pdv:FFU37_02990"/>
<dbReference type="PANTHER" id="PTHR45138:SF9">
    <property type="entry name" value="DIGUANYLATE CYCLASE DGCM-RELATED"/>
    <property type="match status" value="1"/>
</dbReference>
<accession>A0A4P9IYU0</accession>
<dbReference type="InterPro" id="IPR029787">
    <property type="entry name" value="Nucleotide_cyclase"/>
</dbReference>
<evidence type="ECO:0000259" key="7">
    <source>
        <dbReference type="PROSITE" id="PS50887"/>
    </source>
</evidence>
<dbReference type="NCBIfam" id="TIGR00254">
    <property type="entry name" value="GGDEF"/>
    <property type="match status" value="1"/>
</dbReference>